<dbReference type="Pfam" id="PF00561">
    <property type="entry name" value="Abhydrolase_1"/>
    <property type="match status" value="1"/>
</dbReference>
<feature type="domain" description="AB hydrolase-1" evidence="1">
    <location>
        <begin position="39"/>
        <end position="144"/>
    </location>
</feature>
<dbReference type="EMBL" id="CAJVCH010024320">
    <property type="protein sequence ID" value="CAG7696337.1"/>
    <property type="molecule type" value="Genomic_DNA"/>
</dbReference>
<dbReference type="GO" id="GO:0017171">
    <property type="term" value="F:serine hydrolase activity"/>
    <property type="evidence" value="ECO:0007669"/>
    <property type="project" value="TreeGrafter"/>
</dbReference>
<keyword evidence="3" id="KW-1185">Reference proteome</keyword>
<dbReference type="AlphaFoldDB" id="A0A8J2JHT1"/>
<feature type="non-terminal residue" evidence="2">
    <location>
        <position position="1"/>
    </location>
</feature>
<sequence length="270" mass="31062">NHATINAPNTWKENTRCFPVPIGHQHLFSFFHLSDGPLTVLCLPGYLGTIDLDYGEFFEKVDKIKYRWVCWDPPGYGESYPPRREFTRGYLDRDSKTLQQLMKELNIARYYVLGWSQGGATGIFLAARDPESVLKLVTIGTEAILSDISVKFYNAVKKIDFWPKESVVRQLKYYTRSDLEKMTHGMADYSTSINRVDKGEFLMEACLSVKCPALIIHADRDPKSDPKHAQILKSRIPNSEVMMFPATNHDVHLAHTEDFMNLFEKYLLTK</sequence>
<evidence type="ECO:0000259" key="1">
    <source>
        <dbReference type="Pfam" id="PF00561"/>
    </source>
</evidence>
<dbReference type="InterPro" id="IPR000073">
    <property type="entry name" value="AB_hydrolase_1"/>
</dbReference>
<dbReference type="PANTHER" id="PTHR46331:SF2">
    <property type="entry name" value="VALACYCLOVIR HYDROLASE"/>
    <property type="match status" value="1"/>
</dbReference>
<accession>A0A8J2JHT1</accession>
<evidence type="ECO:0000313" key="2">
    <source>
        <dbReference type="EMBL" id="CAG7696337.1"/>
    </source>
</evidence>
<reference evidence="2" key="1">
    <citation type="submission" date="2021-06" db="EMBL/GenBank/DDBJ databases">
        <authorList>
            <person name="Hodson N. C."/>
            <person name="Mongue J. A."/>
            <person name="Jaron S. K."/>
        </authorList>
    </citation>
    <scope>NUCLEOTIDE SEQUENCE</scope>
</reference>
<proteinExistence type="predicted"/>
<gene>
    <name evidence="2" type="ORF">AFUS01_LOCUS3947</name>
</gene>
<protein>
    <recommendedName>
        <fullName evidence="1">AB hydrolase-1 domain-containing protein</fullName>
    </recommendedName>
</protein>
<name>A0A8J2JHT1_9HEXA</name>
<evidence type="ECO:0000313" key="3">
    <source>
        <dbReference type="Proteomes" id="UP000708208"/>
    </source>
</evidence>
<dbReference type="Proteomes" id="UP000708208">
    <property type="component" value="Unassembled WGS sequence"/>
</dbReference>
<dbReference type="PANTHER" id="PTHR46331">
    <property type="entry name" value="VALACYCLOVIR HYDROLASE"/>
    <property type="match status" value="1"/>
</dbReference>
<dbReference type="OrthoDB" id="19657at2759"/>
<comment type="caution">
    <text evidence="2">The sequence shown here is derived from an EMBL/GenBank/DDBJ whole genome shotgun (WGS) entry which is preliminary data.</text>
</comment>
<organism evidence="2 3">
    <name type="scientific">Allacma fusca</name>
    <dbReference type="NCBI Taxonomy" id="39272"/>
    <lineage>
        <taxon>Eukaryota</taxon>
        <taxon>Metazoa</taxon>
        <taxon>Ecdysozoa</taxon>
        <taxon>Arthropoda</taxon>
        <taxon>Hexapoda</taxon>
        <taxon>Collembola</taxon>
        <taxon>Symphypleona</taxon>
        <taxon>Sminthuridae</taxon>
        <taxon>Allacma</taxon>
    </lineage>
</organism>